<dbReference type="InterPro" id="IPR002711">
    <property type="entry name" value="HNH"/>
</dbReference>
<keyword evidence="3" id="KW-1185">Reference proteome</keyword>
<dbReference type="GO" id="GO:0004519">
    <property type="term" value="F:endonuclease activity"/>
    <property type="evidence" value="ECO:0007669"/>
    <property type="project" value="UniProtKB-KW"/>
</dbReference>
<proteinExistence type="predicted"/>
<feature type="domain" description="HNH nuclease" evidence="1">
    <location>
        <begin position="57"/>
        <end position="113"/>
    </location>
</feature>
<evidence type="ECO:0000313" key="2">
    <source>
        <dbReference type="EMBL" id="WGW12720.1"/>
    </source>
</evidence>
<accession>A0ABY8QUP3</accession>
<dbReference type="EMBL" id="CP090958">
    <property type="protein sequence ID" value="WGW12720.1"/>
    <property type="molecule type" value="Genomic_DNA"/>
</dbReference>
<protein>
    <submittedName>
        <fullName evidence="2">HNH endonuclease signature motif containing protein</fullName>
        <ecNumber evidence="2">3.1.-.-</ecNumber>
    </submittedName>
</protein>
<dbReference type="EC" id="3.1.-.-" evidence="2"/>
<name>A0ABY8QUP3_9MICO</name>
<evidence type="ECO:0000259" key="1">
    <source>
        <dbReference type="SMART" id="SM00507"/>
    </source>
</evidence>
<organism evidence="2 3">
    <name type="scientific">Saxibacter everestensis</name>
    <dbReference type="NCBI Taxonomy" id="2909229"/>
    <lineage>
        <taxon>Bacteria</taxon>
        <taxon>Bacillati</taxon>
        <taxon>Actinomycetota</taxon>
        <taxon>Actinomycetes</taxon>
        <taxon>Micrococcales</taxon>
        <taxon>Brevibacteriaceae</taxon>
        <taxon>Saxibacter</taxon>
    </lineage>
</organism>
<dbReference type="SMART" id="SM00507">
    <property type="entry name" value="HNHc"/>
    <property type="match status" value="1"/>
</dbReference>
<keyword evidence="2" id="KW-0378">Hydrolase</keyword>
<dbReference type="GO" id="GO:0016787">
    <property type="term" value="F:hydrolase activity"/>
    <property type="evidence" value="ECO:0007669"/>
    <property type="project" value="UniProtKB-KW"/>
</dbReference>
<dbReference type="InterPro" id="IPR003615">
    <property type="entry name" value="HNH_nuc"/>
</dbReference>
<gene>
    <name evidence="2" type="ORF">LWF01_02815</name>
</gene>
<dbReference type="RefSeq" id="WP_349639524.1">
    <property type="nucleotide sequence ID" value="NZ_CP090958.1"/>
</dbReference>
<reference evidence="2 3" key="1">
    <citation type="submission" date="2023-05" db="EMBL/GenBank/DDBJ databases">
        <title>Lithophilousrod everest ZFBP1038 complete genpme.</title>
        <authorList>
            <person name="Tian M."/>
        </authorList>
    </citation>
    <scope>NUCLEOTIDE SEQUENCE [LARGE SCALE GENOMIC DNA]</scope>
    <source>
        <strain evidence="2 3">ZFBP1038</strain>
    </source>
</reference>
<dbReference type="Gene3D" id="1.10.30.50">
    <property type="match status" value="1"/>
</dbReference>
<dbReference type="Proteomes" id="UP001209083">
    <property type="component" value="Chromosome"/>
</dbReference>
<dbReference type="CDD" id="cd00085">
    <property type="entry name" value="HNHc"/>
    <property type="match status" value="1"/>
</dbReference>
<dbReference type="Pfam" id="PF01844">
    <property type="entry name" value="HNH"/>
    <property type="match status" value="1"/>
</dbReference>
<evidence type="ECO:0000313" key="3">
    <source>
        <dbReference type="Proteomes" id="UP001209083"/>
    </source>
</evidence>
<keyword evidence="2" id="KW-0255">Endonuclease</keyword>
<sequence length="179" mass="20833">MRSSIDDLTYYYRLPEPERPEGRMFREALADWVAENKRPRRRWPVRNREPRTPIPSLKRALIHARDGQWCLLCGNRVRFAVDHIIPRSAFRKEDLVAADRSDNLRSVCFDCNQKRSNYETVGSKRLGVAVACWYCQNPHPDETDSDVYAEYCEAVPEDVLPVFCGRCGVSWVPSVTWVL</sequence>
<keyword evidence="2" id="KW-0540">Nuclease</keyword>